<dbReference type="RefSeq" id="WP_127727986.1">
    <property type="nucleotide sequence ID" value="NZ_SACP01000004.1"/>
</dbReference>
<dbReference type="AlphaFoldDB" id="A0A3S2VT01"/>
<dbReference type="Proteomes" id="UP000286997">
    <property type="component" value="Unassembled WGS sequence"/>
</dbReference>
<gene>
    <name evidence="1" type="ORF">EOE48_06595</name>
</gene>
<evidence type="ECO:0000313" key="1">
    <source>
        <dbReference type="EMBL" id="RVU20268.1"/>
    </source>
</evidence>
<dbReference type="OrthoDB" id="7998975at2"/>
<evidence type="ECO:0000313" key="2">
    <source>
        <dbReference type="Proteomes" id="UP000286997"/>
    </source>
</evidence>
<proteinExistence type="predicted"/>
<sequence>MSAKDRLARVERLLAVQEQMRRAAEWELAATRRQAAAIRDSEAELMARLSQEGPLHGLFLDAAARRLKALARDAAAADALAARQEAAAREHALEQKRSERRVVHLAAEGRREDERREALERLDAIVARRARAPE</sequence>
<keyword evidence="2" id="KW-1185">Reference proteome</keyword>
<protein>
    <recommendedName>
        <fullName evidence="3">Flagellar FliJ protein</fullName>
    </recommendedName>
</protein>
<name>A0A3S2VT01_9HYPH</name>
<organism evidence="1 2">
    <name type="scientific">Methylobacterium oryzihabitans</name>
    <dbReference type="NCBI Taxonomy" id="2499852"/>
    <lineage>
        <taxon>Bacteria</taxon>
        <taxon>Pseudomonadati</taxon>
        <taxon>Pseudomonadota</taxon>
        <taxon>Alphaproteobacteria</taxon>
        <taxon>Hyphomicrobiales</taxon>
        <taxon>Methylobacteriaceae</taxon>
        <taxon>Methylobacterium</taxon>
    </lineage>
</organism>
<dbReference type="EMBL" id="SACP01000004">
    <property type="protein sequence ID" value="RVU20268.1"/>
    <property type="molecule type" value="Genomic_DNA"/>
</dbReference>
<comment type="caution">
    <text evidence="1">The sequence shown here is derived from an EMBL/GenBank/DDBJ whole genome shotgun (WGS) entry which is preliminary data.</text>
</comment>
<accession>A0A3S2VT01</accession>
<evidence type="ECO:0008006" key="3">
    <source>
        <dbReference type="Google" id="ProtNLM"/>
    </source>
</evidence>
<reference evidence="1 2" key="1">
    <citation type="submission" date="2019-01" db="EMBL/GenBank/DDBJ databases">
        <authorList>
            <person name="Chen W.-M."/>
        </authorList>
    </citation>
    <scope>NUCLEOTIDE SEQUENCE [LARGE SCALE GENOMIC DNA]</scope>
    <source>
        <strain evidence="1 2">TER-1</strain>
    </source>
</reference>